<sequence length="343" mass="38763">METRPKMIYLPDTMVNWPWPRSINPHFETVKLEVDASFRGLKGLSPESRVAFDKCDSEHLIIACELLNVHLIVDEYTDVEDAAVTKEMVDIVIDALHNPHMVRPEGECILGEIVRQFWARAIQTASLTSQHHFLDSYTTYIRAVVVEARDREQGHCRGIEDYLKLRRDTCGAKSSFALCEMGMDLPDEVYNHPVIVELVDCIVELILIDNDMASYSREQATGDENHNLIAAVMLELGLDRSGAMVWAARYHAEVEKRFIDGLAKVPSWGPSVDVLAKEYLDGIATWARANHCWSYESKRYFGSRGPEIQQTRLVPLLPKINCQAASTVKVNAADLSSMDAKDR</sequence>
<comment type="similarity">
    <text evidence="2 6">Belongs to the terpene synthase family.</text>
</comment>
<dbReference type="SFLD" id="SFLDS00005">
    <property type="entry name" value="Isoprenoid_Synthase_Type_I"/>
    <property type="match status" value="1"/>
</dbReference>
<accession>A0A1B7MST0</accession>
<proteinExistence type="inferred from homology"/>
<comment type="cofactor">
    <cofactor evidence="1 6">
        <name>Mg(2+)</name>
        <dbReference type="ChEBI" id="CHEBI:18420"/>
    </cofactor>
</comment>
<dbReference type="Pfam" id="PF19086">
    <property type="entry name" value="Terpene_syn_C_2"/>
    <property type="match status" value="1"/>
</dbReference>
<dbReference type="PANTHER" id="PTHR35201">
    <property type="entry name" value="TERPENE SYNTHASE"/>
    <property type="match status" value="1"/>
</dbReference>
<keyword evidence="3 6" id="KW-0479">Metal-binding</keyword>
<evidence type="ECO:0000256" key="2">
    <source>
        <dbReference type="ARBA" id="ARBA00006333"/>
    </source>
</evidence>
<dbReference type="EC" id="4.2.3.-" evidence="6"/>
<dbReference type="OrthoDB" id="6486656at2759"/>
<dbReference type="GO" id="GO:0008299">
    <property type="term" value="P:isoprenoid biosynthetic process"/>
    <property type="evidence" value="ECO:0007669"/>
    <property type="project" value="UniProtKB-ARBA"/>
</dbReference>
<dbReference type="EMBL" id="KV448480">
    <property type="protein sequence ID" value="OAX35655.1"/>
    <property type="molecule type" value="Genomic_DNA"/>
</dbReference>
<dbReference type="InterPro" id="IPR008949">
    <property type="entry name" value="Isoprenoid_synthase_dom_sf"/>
</dbReference>
<dbReference type="AlphaFoldDB" id="A0A1B7MST0"/>
<keyword evidence="4 6" id="KW-0460">Magnesium</keyword>
<evidence type="ECO:0000256" key="1">
    <source>
        <dbReference type="ARBA" id="ARBA00001946"/>
    </source>
</evidence>
<evidence type="ECO:0000313" key="8">
    <source>
        <dbReference type="Proteomes" id="UP000092154"/>
    </source>
</evidence>
<keyword evidence="5 6" id="KW-0456">Lyase</keyword>
<evidence type="ECO:0000256" key="6">
    <source>
        <dbReference type="RuleBase" id="RU366034"/>
    </source>
</evidence>
<reference evidence="7 8" key="1">
    <citation type="submission" date="2016-06" db="EMBL/GenBank/DDBJ databases">
        <title>Comparative genomics of the ectomycorrhizal sister species Rhizopogon vinicolor and Rhizopogon vesiculosus (Basidiomycota: Boletales) reveals a divergence of the mating type B locus.</title>
        <authorList>
            <consortium name="DOE Joint Genome Institute"/>
            <person name="Mujic A.B."/>
            <person name="Kuo A."/>
            <person name="Tritt A."/>
            <person name="Lipzen A."/>
            <person name="Chen C."/>
            <person name="Johnson J."/>
            <person name="Sharma A."/>
            <person name="Barry K."/>
            <person name="Grigoriev I.V."/>
            <person name="Spatafora J.W."/>
        </authorList>
    </citation>
    <scope>NUCLEOTIDE SEQUENCE [LARGE SCALE GENOMIC DNA]</scope>
    <source>
        <strain evidence="7 8">AM-OR11-026</strain>
    </source>
</reference>
<name>A0A1B7MST0_9AGAM</name>
<evidence type="ECO:0000256" key="3">
    <source>
        <dbReference type="ARBA" id="ARBA00022723"/>
    </source>
</evidence>
<keyword evidence="8" id="KW-1185">Reference proteome</keyword>
<evidence type="ECO:0000313" key="7">
    <source>
        <dbReference type="EMBL" id="OAX35655.1"/>
    </source>
</evidence>
<dbReference type="InterPro" id="IPR034686">
    <property type="entry name" value="Terpene_cyclase-like_2"/>
</dbReference>
<dbReference type="InParanoid" id="A0A1B7MST0"/>
<dbReference type="PANTHER" id="PTHR35201:SF4">
    <property type="entry name" value="BETA-PINACENE SYNTHASE-RELATED"/>
    <property type="match status" value="1"/>
</dbReference>
<organism evidence="7 8">
    <name type="scientific">Rhizopogon vinicolor AM-OR11-026</name>
    <dbReference type="NCBI Taxonomy" id="1314800"/>
    <lineage>
        <taxon>Eukaryota</taxon>
        <taxon>Fungi</taxon>
        <taxon>Dikarya</taxon>
        <taxon>Basidiomycota</taxon>
        <taxon>Agaricomycotina</taxon>
        <taxon>Agaricomycetes</taxon>
        <taxon>Agaricomycetidae</taxon>
        <taxon>Boletales</taxon>
        <taxon>Suillineae</taxon>
        <taxon>Rhizopogonaceae</taxon>
        <taxon>Rhizopogon</taxon>
    </lineage>
</organism>
<dbReference type="GO" id="GO:0046872">
    <property type="term" value="F:metal ion binding"/>
    <property type="evidence" value="ECO:0007669"/>
    <property type="project" value="UniProtKB-KW"/>
</dbReference>
<dbReference type="SUPFAM" id="SSF48576">
    <property type="entry name" value="Terpenoid synthases"/>
    <property type="match status" value="1"/>
</dbReference>
<dbReference type="SFLD" id="SFLDG01020">
    <property type="entry name" value="Terpene_Cyclase_Like_2"/>
    <property type="match status" value="1"/>
</dbReference>
<dbReference type="Proteomes" id="UP000092154">
    <property type="component" value="Unassembled WGS sequence"/>
</dbReference>
<dbReference type="Gene3D" id="1.10.600.10">
    <property type="entry name" value="Farnesyl Diphosphate Synthase"/>
    <property type="match status" value="1"/>
</dbReference>
<evidence type="ECO:0000256" key="5">
    <source>
        <dbReference type="ARBA" id="ARBA00023239"/>
    </source>
</evidence>
<dbReference type="GO" id="GO:0010333">
    <property type="term" value="F:terpene synthase activity"/>
    <property type="evidence" value="ECO:0007669"/>
    <property type="project" value="InterPro"/>
</dbReference>
<gene>
    <name evidence="7" type="ORF">K503DRAFT_696597</name>
</gene>
<protein>
    <recommendedName>
        <fullName evidence="6">Terpene synthase</fullName>
        <ecNumber evidence="6">4.2.3.-</ecNumber>
    </recommendedName>
</protein>
<evidence type="ECO:0000256" key="4">
    <source>
        <dbReference type="ARBA" id="ARBA00022842"/>
    </source>
</evidence>